<comment type="caution">
    <text evidence="1">The sequence shown here is derived from an EMBL/GenBank/DDBJ whole genome shotgun (WGS) entry which is preliminary data.</text>
</comment>
<dbReference type="Proteomes" id="UP000828048">
    <property type="component" value="Chromosome 11"/>
</dbReference>
<proteinExistence type="predicted"/>
<evidence type="ECO:0000313" key="2">
    <source>
        <dbReference type="Proteomes" id="UP000828048"/>
    </source>
</evidence>
<gene>
    <name evidence="1" type="ORF">Vadar_031812</name>
</gene>
<keyword evidence="2" id="KW-1185">Reference proteome</keyword>
<name>A0ACB7YQV4_9ERIC</name>
<protein>
    <submittedName>
        <fullName evidence="1">Uncharacterized protein</fullName>
    </submittedName>
</protein>
<dbReference type="EMBL" id="CM037161">
    <property type="protein sequence ID" value="KAH7856026.1"/>
    <property type="molecule type" value="Genomic_DNA"/>
</dbReference>
<organism evidence="1 2">
    <name type="scientific">Vaccinium darrowii</name>
    <dbReference type="NCBI Taxonomy" id="229202"/>
    <lineage>
        <taxon>Eukaryota</taxon>
        <taxon>Viridiplantae</taxon>
        <taxon>Streptophyta</taxon>
        <taxon>Embryophyta</taxon>
        <taxon>Tracheophyta</taxon>
        <taxon>Spermatophyta</taxon>
        <taxon>Magnoliopsida</taxon>
        <taxon>eudicotyledons</taxon>
        <taxon>Gunneridae</taxon>
        <taxon>Pentapetalae</taxon>
        <taxon>asterids</taxon>
        <taxon>Ericales</taxon>
        <taxon>Ericaceae</taxon>
        <taxon>Vaccinioideae</taxon>
        <taxon>Vaccinieae</taxon>
        <taxon>Vaccinium</taxon>
    </lineage>
</organism>
<sequence>MGVIGGFRHGWLTDCWLILEAQQGFLRCAATGLDPKAGPRIQKYPFVLQRMSVVSGVISRQVLPACGALCVFCPAMRARSRQPVKRYKKLIAEIFPRSQEEEPNDRKIGKLCEYAAKNPLRIPKITSSLEQRCYKELRTENFRSAKVVMCIYKKLLVSCKEQMPLFASSLLSIIHTLLDQTQQDDIQIIGCETLFGFVNNQTDGAYMINLEGFIPKLCQLAQEAGEEEKAKNLRSAGLQALSSLVWFMGQNSHISVEFDNIVSVVLENYGCPSKETMDTGNQNKNRWVQEVLKVSGHVSPSPELKMRVPSWRTIVNGKGEVNLAAEDANNPCFWSRVCLHNMAKLAKEATTTRRVLESLFRCFDNGKLWPANHGLAFPVLKDMQFLMDDSAGQNAHFLISSLIKHLDHKNVLKQPQMQLDIVEVTTFLTRQANVQPSVAIIGAITDVMRHLRKSIHYSLDDANLGADVINWNRKFQEAVDDCLVELSHKVGDAGQILDTMAVMLENISSATVIARTTIAAVFRTAQIVASIPNLSYKDKAFPEALFHQLLPAMVHPDHETRIGAHRIFSVVLVPSSVRPRINSAVTESKNSADFARTLSRTVSVFSSSAALFEKLRNEKSSSRENVTQENKQKLVTEGQQQNGNAGMLDRIKSAYSQSYSVKSLPVLPTVDEDSMNNGNKELEAVSLRLSSRQISLLLSSIWAQSVSPSNLPENYEAIAHTYSLVLLFSRGKHSSQEALVRSFQLAFSLRSISLREGGSLPPSRRRSLFTLATSFVIFSSKAYNILPFIPSVKASLRNKMVDPFLRLVDDCKLEATDTGSQHSRIVFGSKEDDISASRFFSEIEIPEDQSRESLASVIVKSLENSSNLSITREQLLNDFVPDDVCPLGAQFMDAARTAYLFDPNDNNSIEEASPLFSIDDDAPDSSGSQSKHKSEHAIETFDLLSVNQLLESVLETAHHVGRLSVTAPDVSYKEMAGHCEALMMGKQQKMSYLMRTQQRQGNFPSAVSQNHDEEKAFHFHVDVGIQGVGDSLIDQTTTTNANKPSGGSVPMICGAEYQNYPHSFRLPASSPYDNFLKAAGC</sequence>
<evidence type="ECO:0000313" key="1">
    <source>
        <dbReference type="EMBL" id="KAH7856026.1"/>
    </source>
</evidence>
<accession>A0ACB7YQV4</accession>
<reference evidence="1 2" key="1">
    <citation type="journal article" date="2021" name="Hortic Res">
        <title>High-quality reference genome and annotation aids understanding of berry development for evergreen blueberry (Vaccinium darrowii).</title>
        <authorList>
            <person name="Yu J."/>
            <person name="Hulse-Kemp A.M."/>
            <person name="Babiker E."/>
            <person name="Staton M."/>
        </authorList>
    </citation>
    <scope>NUCLEOTIDE SEQUENCE [LARGE SCALE GENOMIC DNA]</scope>
    <source>
        <strain evidence="2">cv. NJ 8807/NJ 8810</strain>
        <tissue evidence="1">Young leaf</tissue>
    </source>
</reference>